<feature type="transmembrane region" description="Helical" evidence="2">
    <location>
        <begin position="30"/>
        <end position="48"/>
    </location>
</feature>
<sequence length="393" mass="41155">MDPVPAPTLTGPGRPSPPDRPPRPQPAGAAGAYTVLAGTLMSLVGISWDVQWHVDVGPDTFFTLSHLMLYSGSAIAGIASLVMVLRATFAGRAGRPADPTVGGSPVRVLCGTFTAPLGYLVSGTGAALFLLYGLMDLWWHSLYGFDAVLNSPPHVALFISISLTMVGSVIIFASARARRWGRIGLVVSIPVLITFTPITTNAFNGVSPAVDPRLAGTVLFAVCFVLMGAITLRRRGVALSIAAVLGVMQVFLWWFSPWATKAYAAHVGLPLRDNLRHMPPELPSGIPMFMLAAALVIEALLRLGRRRGWSGRWLPQLTGAVGGLVLSSSMLMQTSMLHGGAGAGPMGPSTTSATAVLTDALLGLAFGALAGHLAARFAVLLHLNAPATDQEGR</sequence>
<keyword evidence="2" id="KW-1133">Transmembrane helix</keyword>
<evidence type="ECO:0000313" key="3">
    <source>
        <dbReference type="EMBL" id="GAA4624391.1"/>
    </source>
</evidence>
<feature type="transmembrane region" description="Helical" evidence="2">
    <location>
        <begin position="108"/>
        <end position="135"/>
    </location>
</feature>
<name>A0ABP8U914_9ACTN</name>
<reference evidence="4" key="1">
    <citation type="journal article" date="2019" name="Int. J. Syst. Evol. Microbiol.">
        <title>The Global Catalogue of Microorganisms (GCM) 10K type strain sequencing project: providing services to taxonomists for standard genome sequencing and annotation.</title>
        <authorList>
            <consortium name="The Broad Institute Genomics Platform"/>
            <consortium name="The Broad Institute Genome Sequencing Center for Infectious Disease"/>
            <person name="Wu L."/>
            <person name="Ma J."/>
        </authorList>
    </citation>
    <scope>NUCLEOTIDE SEQUENCE [LARGE SCALE GENOMIC DNA]</scope>
    <source>
        <strain evidence="4">JCM 17939</strain>
    </source>
</reference>
<evidence type="ECO:0000256" key="1">
    <source>
        <dbReference type="SAM" id="MobiDB-lite"/>
    </source>
</evidence>
<feature type="transmembrane region" description="Helical" evidence="2">
    <location>
        <begin position="237"/>
        <end position="255"/>
    </location>
</feature>
<feature type="region of interest" description="Disordered" evidence="1">
    <location>
        <begin position="1"/>
        <end position="28"/>
    </location>
</feature>
<proteinExistence type="predicted"/>
<feature type="transmembrane region" description="Helical" evidence="2">
    <location>
        <begin position="313"/>
        <end position="332"/>
    </location>
</feature>
<feature type="transmembrane region" description="Helical" evidence="2">
    <location>
        <begin position="282"/>
        <end position="301"/>
    </location>
</feature>
<feature type="transmembrane region" description="Helical" evidence="2">
    <location>
        <begin position="180"/>
        <end position="200"/>
    </location>
</feature>
<dbReference type="RefSeq" id="WP_345430826.1">
    <property type="nucleotide sequence ID" value="NZ_BAABHK010000003.1"/>
</dbReference>
<keyword evidence="2" id="KW-0472">Membrane</keyword>
<feature type="transmembrane region" description="Helical" evidence="2">
    <location>
        <begin position="68"/>
        <end position="87"/>
    </location>
</feature>
<organism evidence="3 4">
    <name type="scientific">Actinoallomurus vinaceus</name>
    <dbReference type="NCBI Taxonomy" id="1080074"/>
    <lineage>
        <taxon>Bacteria</taxon>
        <taxon>Bacillati</taxon>
        <taxon>Actinomycetota</taxon>
        <taxon>Actinomycetes</taxon>
        <taxon>Streptosporangiales</taxon>
        <taxon>Thermomonosporaceae</taxon>
        <taxon>Actinoallomurus</taxon>
    </lineage>
</organism>
<feature type="compositionally biased region" description="Pro residues" evidence="1">
    <location>
        <begin position="14"/>
        <end position="25"/>
    </location>
</feature>
<feature type="transmembrane region" description="Helical" evidence="2">
    <location>
        <begin position="155"/>
        <end position="173"/>
    </location>
</feature>
<keyword evidence="2" id="KW-0812">Transmembrane</keyword>
<protein>
    <submittedName>
        <fullName evidence="3">Uncharacterized protein</fullName>
    </submittedName>
</protein>
<keyword evidence="4" id="KW-1185">Reference proteome</keyword>
<accession>A0ABP8U914</accession>
<evidence type="ECO:0000256" key="2">
    <source>
        <dbReference type="SAM" id="Phobius"/>
    </source>
</evidence>
<comment type="caution">
    <text evidence="3">The sequence shown here is derived from an EMBL/GenBank/DDBJ whole genome shotgun (WGS) entry which is preliminary data.</text>
</comment>
<evidence type="ECO:0000313" key="4">
    <source>
        <dbReference type="Proteomes" id="UP001501442"/>
    </source>
</evidence>
<dbReference type="EMBL" id="BAABHK010000003">
    <property type="protein sequence ID" value="GAA4624391.1"/>
    <property type="molecule type" value="Genomic_DNA"/>
</dbReference>
<feature type="transmembrane region" description="Helical" evidence="2">
    <location>
        <begin position="352"/>
        <end position="375"/>
    </location>
</feature>
<feature type="transmembrane region" description="Helical" evidence="2">
    <location>
        <begin position="212"/>
        <end position="230"/>
    </location>
</feature>
<gene>
    <name evidence="3" type="ORF">GCM10023196_024330</name>
</gene>
<dbReference type="Proteomes" id="UP001501442">
    <property type="component" value="Unassembled WGS sequence"/>
</dbReference>